<dbReference type="PANTHER" id="PTHR33490">
    <property type="entry name" value="BLR5614 PROTEIN-RELATED"/>
    <property type="match status" value="1"/>
</dbReference>
<protein>
    <recommendedName>
        <fullName evidence="2">Transglutaminase-like domain-containing protein</fullName>
    </recommendedName>
</protein>
<dbReference type="InterPro" id="IPR002931">
    <property type="entry name" value="Transglutaminase-like"/>
</dbReference>
<dbReference type="Pfam" id="PF08379">
    <property type="entry name" value="Bact_transglu_N"/>
    <property type="match status" value="1"/>
</dbReference>
<feature type="region of interest" description="Disordered" evidence="1">
    <location>
        <begin position="251"/>
        <end position="288"/>
    </location>
</feature>
<dbReference type="InterPro" id="IPR013589">
    <property type="entry name" value="Bac_transglu_N"/>
</dbReference>
<dbReference type="Proteomes" id="UP000198462">
    <property type="component" value="Unassembled WGS sequence"/>
</dbReference>
<dbReference type="EMBL" id="NFZT01000001">
    <property type="protein sequence ID" value="OWV33513.1"/>
    <property type="molecule type" value="Genomic_DNA"/>
</dbReference>
<dbReference type="Pfam" id="PF01841">
    <property type="entry name" value="Transglut_core"/>
    <property type="match status" value="1"/>
</dbReference>
<dbReference type="RefSeq" id="WP_088712285.1">
    <property type="nucleotide sequence ID" value="NZ_NFZT01000001.1"/>
</dbReference>
<evidence type="ECO:0000313" key="3">
    <source>
        <dbReference type="EMBL" id="OWV33513.1"/>
    </source>
</evidence>
<dbReference type="OrthoDB" id="9804023at2"/>
<dbReference type="AlphaFoldDB" id="A0A219B5T6"/>
<comment type="caution">
    <text evidence="3">The sequence shown here is derived from an EMBL/GenBank/DDBJ whole genome shotgun (WGS) entry which is preliminary data.</text>
</comment>
<name>A0A219B5T6_9SPHN</name>
<accession>A0A219B5T6</accession>
<sequence length="288" mass="31608">MRIHITHRTVYRYEEPPRRLVQMLRLTPDDFDGQTVDDWLIDLNCNADLMRNRDAYGNITHLLTVEDPPQECEIVAKGAVDTEETSGVVSGANEPLHPLVFLRTTPLSRVNHEITEFGRDAVGDATGLDAAHRLLTALYDRISFEPGVTDVHTTAIEAFDRGAGVCQDLSHLFCGIARALKLPSRYVSGHLFRQDGENEQSAAHAWAETYIEDLGWVAFDPAHGISTDEHYVRVAVGADYRSAAPVAGTRIGGGGEELEVSAKTSGKRLRQSQSQSSGAKGQSQSQNQ</sequence>
<feature type="compositionally biased region" description="Low complexity" evidence="1">
    <location>
        <begin position="271"/>
        <end position="288"/>
    </location>
</feature>
<feature type="domain" description="Transglutaminase-like" evidence="2">
    <location>
        <begin position="158"/>
        <end position="223"/>
    </location>
</feature>
<dbReference type="InterPro" id="IPR038765">
    <property type="entry name" value="Papain-like_cys_pep_sf"/>
</dbReference>
<dbReference type="Gene3D" id="3.10.620.30">
    <property type="match status" value="1"/>
</dbReference>
<dbReference type="PANTHER" id="PTHR33490:SF6">
    <property type="entry name" value="SLL1049 PROTEIN"/>
    <property type="match status" value="1"/>
</dbReference>
<evidence type="ECO:0000256" key="1">
    <source>
        <dbReference type="SAM" id="MobiDB-lite"/>
    </source>
</evidence>
<proteinExistence type="predicted"/>
<reference evidence="4" key="1">
    <citation type="submission" date="2017-05" db="EMBL/GenBank/DDBJ databases">
        <authorList>
            <person name="Lin X."/>
        </authorList>
    </citation>
    <scope>NUCLEOTIDE SEQUENCE [LARGE SCALE GENOMIC DNA]</scope>
    <source>
        <strain evidence="4">JLT2012</strain>
    </source>
</reference>
<gene>
    <name evidence="3" type="ORF">B5C34_08600</name>
</gene>
<dbReference type="SUPFAM" id="SSF54001">
    <property type="entry name" value="Cysteine proteinases"/>
    <property type="match status" value="1"/>
</dbReference>
<evidence type="ECO:0000313" key="4">
    <source>
        <dbReference type="Proteomes" id="UP000198462"/>
    </source>
</evidence>
<dbReference type="SMART" id="SM00460">
    <property type="entry name" value="TGc"/>
    <property type="match status" value="1"/>
</dbReference>
<keyword evidence="4" id="KW-1185">Reference proteome</keyword>
<evidence type="ECO:0000259" key="2">
    <source>
        <dbReference type="SMART" id="SM00460"/>
    </source>
</evidence>
<organism evidence="3 4">
    <name type="scientific">Pacificimonas flava</name>
    <dbReference type="NCBI Taxonomy" id="1234595"/>
    <lineage>
        <taxon>Bacteria</taxon>
        <taxon>Pseudomonadati</taxon>
        <taxon>Pseudomonadota</taxon>
        <taxon>Alphaproteobacteria</taxon>
        <taxon>Sphingomonadales</taxon>
        <taxon>Sphingosinicellaceae</taxon>
        <taxon>Pacificimonas</taxon>
    </lineage>
</organism>